<organism evidence="4 5">
    <name type="scientific">Priestia endophytica DSM 13796</name>
    <dbReference type="NCBI Taxonomy" id="1121089"/>
    <lineage>
        <taxon>Bacteria</taxon>
        <taxon>Bacillati</taxon>
        <taxon>Bacillota</taxon>
        <taxon>Bacilli</taxon>
        <taxon>Bacillales</taxon>
        <taxon>Bacillaceae</taxon>
        <taxon>Priestia</taxon>
    </lineage>
</organism>
<name>A0A1I6BCX5_9BACI</name>
<dbReference type="PROSITE" id="PS51186">
    <property type="entry name" value="GNAT"/>
    <property type="match status" value="1"/>
</dbReference>
<dbReference type="SUPFAM" id="SSF55729">
    <property type="entry name" value="Acyl-CoA N-acyltransferases (Nat)"/>
    <property type="match status" value="1"/>
</dbReference>
<sequence>MLKIRNAALSDLPRLIEIENFCFSKEEAATPDATKQRLQHIRDSFFVAEEAGTIAGLVNGPVTRQEFITDDLFENIIANLPFGGHQTILGLAVHPDFQSRGISAKLLVHLEKEARKRNRETVTLTCKEDLIPFYEKHGYINMGVSDSAHGGAIWYNMSKRLK</sequence>
<accession>A0A1I6BCX5</accession>
<keyword evidence="4" id="KW-0687">Ribonucleoprotein</keyword>
<evidence type="ECO:0000313" key="5">
    <source>
        <dbReference type="Proteomes" id="UP000182762"/>
    </source>
</evidence>
<proteinExistence type="predicted"/>
<dbReference type="GO" id="GO:0005840">
    <property type="term" value="C:ribosome"/>
    <property type="evidence" value="ECO:0007669"/>
    <property type="project" value="UniProtKB-KW"/>
</dbReference>
<dbReference type="PANTHER" id="PTHR10908">
    <property type="entry name" value="SEROTONIN N-ACETYLTRANSFERASE"/>
    <property type="match status" value="1"/>
</dbReference>
<keyword evidence="5" id="KW-1185">Reference proteome</keyword>
<dbReference type="RefSeq" id="WP_061805813.1">
    <property type="nucleotide sequence ID" value="NZ_FOXX01000009.1"/>
</dbReference>
<evidence type="ECO:0000259" key="3">
    <source>
        <dbReference type="PROSITE" id="PS51186"/>
    </source>
</evidence>
<gene>
    <name evidence="4" type="ORF">SAMN02745910_03472</name>
</gene>
<dbReference type="EMBL" id="FOXX01000009">
    <property type="protein sequence ID" value="SFQ78771.1"/>
    <property type="molecule type" value="Genomic_DNA"/>
</dbReference>
<dbReference type="Pfam" id="PF00583">
    <property type="entry name" value="Acetyltransf_1"/>
    <property type="match status" value="1"/>
</dbReference>
<dbReference type="Gene3D" id="3.40.630.30">
    <property type="match status" value="1"/>
</dbReference>
<dbReference type="GeneID" id="93712072"/>
<feature type="domain" description="N-acetyltransferase" evidence="3">
    <location>
        <begin position="2"/>
        <end position="162"/>
    </location>
</feature>
<dbReference type="InterPro" id="IPR016181">
    <property type="entry name" value="Acyl_CoA_acyltransferase"/>
</dbReference>
<reference evidence="4 5" key="1">
    <citation type="submission" date="2016-10" db="EMBL/GenBank/DDBJ databases">
        <authorList>
            <person name="Varghese N."/>
            <person name="Submissions S."/>
        </authorList>
    </citation>
    <scope>NUCLEOTIDE SEQUENCE [LARGE SCALE GENOMIC DNA]</scope>
    <source>
        <strain evidence="4 5">DSM 13796</strain>
    </source>
</reference>
<evidence type="ECO:0000256" key="1">
    <source>
        <dbReference type="ARBA" id="ARBA00022679"/>
    </source>
</evidence>
<dbReference type="InterPro" id="IPR000182">
    <property type="entry name" value="GNAT_dom"/>
</dbReference>
<keyword evidence="4" id="KW-0689">Ribosomal protein</keyword>
<dbReference type="CDD" id="cd04301">
    <property type="entry name" value="NAT_SF"/>
    <property type="match status" value="1"/>
</dbReference>
<evidence type="ECO:0000256" key="2">
    <source>
        <dbReference type="ARBA" id="ARBA00023315"/>
    </source>
</evidence>
<dbReference type="Proteomes" id="UP000182762">
    <property type="component" value="Unassembled WGS sequence"/>
</dbReference>
<dbReference type="InterPro" id="IPR051635">
    <property type="entry name" value="SNAT-like"/>
</dbReference>
<keyword evidence="2" id="KW-0012">Acyltransferase</keyword>
<dbReference type="PANTHER" id="PTHR10908:SF0">
    <property type="entry name" value="SEROTONIN N-ACETYLTRANSFERASE"/>
    <property type="match status" value="1"/>
</dbReference>
<comment type="caution">
    <text evidence="4">The sequence shown here is derived from an EMBL/GenBank/DDBJ whole genome shotgun (WGS) entry which is preliminary data.</text>
</comment>
<keyword evidence="1" id="KW-0808">Transferase</keyword>
<protein>
    <submittedName>
        <fullName evidence="4">Ribosomal protein S18 acetylase RimI</fullName>
    </submittedName>
</protein>
<evidence type="ECO:0000313" key="4">
    <source>
        <dbReference type="EMBL" id="SFQ78771.1"/>
    </source>
</evidence>